<proteinExistence type="predicted"/>
<evidence type="ECO:0000313" key="3">
    <source>
        <dbReference type="Proteomes" id="UP000195062"/>
    </source>
</evidence>
<name>A0A251XK18_CLAMM</name>
<protein>
    <submittedName>
        <fullName evidence="2">Uncharacterized protein</fullName>
    </submittedName>
</protein>
<dbReference type="EMBL" id="MDHH01000001">
    <property type="protein sequence ID" value="OUE03378.1"/>
    <property type="molecule type" value="Genomic_DNA"/>
</dbReference>
<keyword evidence="3" id="KW-1185">Reference proteome</keyword>
<dbReference type="Proteomes" id="UP000195062">
    <property type="component" value="Unassembled WGS sequence"/>
</dbReference>
<feature type="region of interest" description="Disordered" evidence="1">
    <location>
        <begin position="48"/>
        <end position="81"/>
    </location>
</feature>
<evidence type="ECO:0000313" key="2">
    <source>
        <dbReference type="EMBL" id="OUE03378.1"/>
    </source>
</evidence>
<evidence type="ECO:0000256" key="1">
    <source>
        <dbReference type="SAM" id="MobiDB-lite"/>
    </source>
</evidence>
<sequence>MESRSAAGPSIRPTITSTRASSGTKPARFGREAVMMSAVTVTLRSRLPMSVPPSGIVRPRSRTRRASIESTRPPWSTHTRPARIASSTEVWSWRTAPTCVRL</sequence>
<feature type="compositionally biased region" description="Polar residues" evidence="1">
    <location>
        <begin position="13"/>
        <end position="24"/>
    </location>
</feature>
<gene>
    <name evidence="2" type="ORF">CMMCAS07_00415</name>
</gene>
<dbReference type="AlphaFoldDB" id="A0A251XK18"/>
<reference evidence="2 3" key="1">
    <citation type="submission" date="2016-08" db="EMBL/GenBank/DDBJ databases">
        <title>Genome sequence of Clavibacter michiganensis subsp. michiganensis strain CASJ007.</title>
        <authorList>
            <person name="Thapa S.P."/>
            <person name="Coaker G."/>
        </authorList>
    </citation>
    <scope>NUCLEOTIDE SEQUENCE [LARGE SCALE GENOMIC DNA]</scope>
    <source>
        <strain evidence="2">CASJ007</strain>
    </source>
</reference>
<feature type="region of interest" description="Disordered" evidence="1">
    <location>
        <begin position="1"/>
        <end position="29"/>
    </location>
</feature>
<accession>A0A251XK18</accession>
<comment type="caution">
    <text evidence="2">The sequence shown here is derived from an EMBL/GenBank/DDBJ whole genome shotgun (WGS) entry which is preliminary data.</text>
</comment>
<feature type="compositionally biased region" description="Polar residues" evidence="1">
    <location>
        <begin position="68"/>
        <end position="81"/>
    </location>
</feature>
<organism evidence="2 3">
    <name type="scientific">Clavibacter michiganensis subsp. michiganensis</name>
    <dbReference type="NCBI Taxonomy" id="33013"/>
    <lineage>
        <taxon>Bacteria</taxon>
        <taxon>Bacillati</taxon>
        <taxon>Actinomycetota</taxon>
        <taxon>Actinomycetes</taxon>
        <taxon>Micrococcales</taxon>
        <taxon>Microbacteriaceae</taxon>
        <taxon>Clavibacter</taxon>
    </lineage>
</organism>